<proteinExistence type="predicted"/>
<organism evidence="1 2">
    <name type="scientific">Pieris brassicae</name>
    <name type="common">White butterfly</name>
    <name type="synonym">Large white butterfly</name>
    <dbReference type="NCBI Taxonomy" id="7116"/>
    <lineage>
        <taxon>Eukaryota</taxon>
        <taxon>Metazoa</taxon>
        <taxon>Ecdysozoa</taxon>
        <taxon>Arthropoda</taxon>
        <taxon>Hexapoda</taxon>
        <taxon>Insecta</taxon>
        <taxon>Pterygota</taxon>
        <taxon>Neoptera</taxon>
        <taxon>Endopterygota</taxon>
        <taxon>Lepidoptera</taxon>
        <taxon>Glossata</taxon>
        <taxon>Ditrysia</taxon>
        <taxon>Papilionoidea</taxon>
        <taxon>Pieridae</taxon>
        <taxon>Pierinae</taxon>
        <taxon>Pieris</taxon>
    </lineage>
</organism>
<dbReference type="PANTHER" id="PTHR33327:SF3">
    <property type="entry name" value="RNA-DIRECTED DNA POLYMERASE"/>
    <property type="match status" value="1"/>
</dbReference>
<evidence type="ECO:0000313" key="2">
    <source>
        <dbReference type="Proteomes" id="UP001152562"/>
    </source>
</evidence>
<evidence type="ECO:0000313" key="1">
    <source>
        <dbReference type="EMBL" id="CAH4034897.1"/>
    </source>
</evidence>
<accession>A0A9P0TPS6</accession>
<name>A0A9P0TPS6_PIEBR</name>
<dbReference type="PANTHER" id="PTHR33327">
    <property type="entry name" value="ENDONUCLEASE"/>
    <property type="match status" value="1"/>
</dbReference>
<reference evidence="1" key="1">
    <citation type="submission" date="2022-05" db="EMBL/GenBank/DDBJ databases">
        <authorList>
            <person name="Okamura Y."/>
        </authorList>
    </citation>
    <scope>NUCLEOTIDE SEQUENCE</scope>
</reference>
<dbReference type="Proteomes" id="UP001152562">
    <property type="component" value="Unassembled WGS sequence"/>
</dbReference>
<keyword evidence="2" id="KW-1185">Reference proteome</keyword>
<protein>
    <submittedName>
        <fullName evidence="1">Uncharacterized protein</fullName>
    </submittedName>
</protein>
<dbReference type="EMBL" id="CALOZG010000042">
    <property type="protein sequence ID" value="CAH4034897.1"/>
    <property type="molecule type" value="Genomic_DNA"/>
</dbReference>
<gene>
    <name evidence="1" type="ORF">PIBRA_LOCUS11031</name>
</gene>
<comment type="caution">
    <text evidence="1">The sequence shown here is derived from an EMBL/GenBank/DDBJ whole genome shotgun (WGS) entry which is preliminary data.</text>
</comment>
<dbReference type="AlphaFoldDB" id="A0A9P0TPS6"/>
<sequence length="217" mass="24709">MSTPKKLYIYKNSLQEKDNAFLIGIPNFWKDHAVTWFSNFEALTSTLIRTDDELADYVISQLDSVDKALVSDITEYPPLNGFYDALKNRLVCLYKDSDVKSRALLVVWSSESFKQSRLTVFDELSKSSETIKSYMDLISFAEAFSKSLRSKIQATQESTSVSVSQISDHVQNDHNLNKKSTSKTKKTKKVSLPLCYYHEKFGSEARNCAPPCGYHEL</sequence>